<dbReference type="Proteomes" id="UP000316584">
    <property type="component" value="Chromosome"/>
</dbReference>
<gene>
    <name evidence="1" type="ORF">FPZ22_07295</name>
</gene>
<keyword evidence="2" id="KW-1185">Reference proteome</keyword>
<accession>A0A518N473</accession>
<protein>
    <submittedName>
        <fullName evidence="1">Uncharacterized protein</fullName>
    </submittedName>
</protein>
<name>A0A518N473_9GAMM</name>
<sequence length="183" mass="19549">MRAVAMVVLTMMMALNGGCASIPLATVLNLSSMSPRALAQIDPTQVRVKISVPADFEIDVPESHLGLSLTTPSGVRSAAMKLSLLGVTKESRPGGVFKADIPVSTYLLALSSDGARQLQLLQRHVLVQDPTGFEFSVSAPFSKVPANPTEVTLWADLKLSPTEPFMRLMNGAKIKFEHSATSD</sequence>
<evidence type="ECO:0000313" key="1">
    <source>
        <dbReference type="EMBL" id="QDW66722.1"/>
    </source>
</evidence>
<dbReference type="KEGG" id="lug:FPZ22_07295"/>
<reference evidence="1 2" key="1">
    <citation type="submission" date="2019-07" db="EMBL/GenBank/DDBJ databases">
        <title>Full genome sequence of Luteimonas sp. Gr-4.</title>
        <authorList>
            <person name="Im W.-T."/>
        </authorList>
    </citation>
    <scope>NUCLEOTIDE SEQUENCE [LARGE SCALE GENOMIC DNA]</scope>
    <source>
        <strain evidence="1 2">Gr-4</strain>
    </source>
</reference>
<organism evidence="1 2">
    <name type="scientific">Luteimonas granuli</name>
    <dbReference type="NCBI Taxonomy" id="1176533"/>
    <lineage>
        <taxon>Bacteria</taxon>
        <taxon>Pseudomonadati</taxon>
        <taxon>Pseudomonadota</taxon>
        <taxon>Gammaproteobacteria</taxon>
        <taxon>Lysobacterales</taxon>
        <taxon>Lysobacteraceae</taxon>
        <taxon>Luteimonas</taxon>
    </lineage>
</organism>
<dbReference type="EMBL" id="CP042218">
    <property type="protein sequence ID" value="QDW66722.1"/>
    <property type="molecule type" value="Genomic_DNA"/>
</dbReference>
<proteinExistence type="predicted"/>
<dbReference type="OrthoDB" id="6038065at2"/>
<evidence type="ECO:0000313" key="2">
    <source>
        <dbReference type="Proteomes" id="UP000316584"/>
    </source>
</evidence>
<dbReference type="RefSeq" id="WP_144891725.1">
    <property type="nucleotide sequence ID" value="NZ_CP042218.1"/>
</dbReference>
<dbReference type="AlphaFoldDB" id="A0A518N473"/>